<dbReference type="GO" id="GO:0003677">
    <property type="term" value="F:DNA binding"/>
    <property type="evidence" value="ECO:0007669"/>
    <property type="project" value="UniProtKB-UniRule"/>
</dbReference>
<dbReference type="SUPFAM" id="SSF48452">
    <property type="entry name" value="TPR-like"/>
    <property type="match status" value="1"/>
</dbReference>
<gene>
    <name evidence="7" type="ORF">AOZ06_40625</name>
</gene>
<dbReference type="STRING" id="860235.AOZ06_40625"/>
<dbReference type="EMBL" id="CP012752">
    <property type="protein sequence ID" value="ALG12333.1"/>
    <property type="molecule type" value="Genomic_DNA"/>
</dbReference>
<keyword evidence="4" id="KW-0804">Transcription</keyword>
<evidence type="ECO:0000313" key="7">
    <source>
        <dbReference type="EMBL" id="ALG12333.1"/>
    </source>
</evidence>
<protein>
    <recommendedName>
        <fullName evidence="6">OmpR/PhoB-type domain-containing protein</fullName>
    </recommendedName>
</protein>
<dbReference type="InterPro" id="IPR011990">
    <property type="entry name" value="TPR-like_helical_dom_sf"/>
</dbReference>
<organism evidence="7 8">
    <name type="scientific">Kibdelosporangium phytohabitans</name>
    <dbReference type="NCBI Taxonomy" id="860235"/>
    <lineage>
        <taxon>Bacteria</taxon>
        <taxon>Bacillati</taxon>
        <taxon>Actinomycetota</taxon>
        <taxon>Actinomycetes</taxon>
        <taxon>Pseudonocardiales</taxon>
        <taxon>Pseudonocardiaceae</taxon>
        <taxon>Kibdelosporangium</taxon>
    </lineage>
</organism>
<dbReference type="SUPFAM" id="SSF46894">
    <property type="entry name" value="C-terminal effector domain of the bipartite response regulators"/>
    <property type="match status" value="1"/>
</dbReference>
<dbReference type="GO" id="GO:0000160">
    <property type="term" value="P:phosphorelay signal transduction system"/>
    <property type="evidence" value="ECO:0007669"/>
    <property type="project" value="InterPro"/>
</dbReference>
<dbReference type="InterPro" id="IPR001867">
    <property type="entry name" value="OmpR/PhoB-type_DNA-bd"/>
</dbReference>
<dbReference type="PANTHER" id="PTHR35807">
    <property type="entry name" value="TRANSCRIPTIONAL REGULATOR REDD-RELATED"/>
    <property type="match status" value="1"/>
</dbReference>
<evidence type="ECO:0000256" key="1">
    <source>
        <dbReference type="ARBA" id="ARBA00005820"/>
    </source>
</evidence>
<name>A0A0N9ICJ8_9PSEU</name>
<evidence type="ECO:0000256" key="2">
    <source>
        <dbReference type="ARBA" id="ARBA00023015"/>
    </source>
</evidence>
<keyword evidence="2" id="KW-0805">Transcription regulation</keyword>
<evidence type="ECO:0000259" key="6">
    <source>
        <dbReference type="PROSITE" id="PS51755"/>
    </source>
</evidence>
<proteinExistence type="inferred from homology"/>
<dbReference type="InterPro" id="IPR051677">
    <property type="entry name" value="AfsR-DnrI-RedD_regulator"/>
</dbReference>
<feature type="DNA-binding region" description="OmpR/PhoB-type" evidence="5">
    <location>
        <begin position="15"/>
        <end position="116"/>
    </location>
</feature>
<dbReference type="Pfam" id="PF03704">
    <property type="entry name" value="BTAD"/>
    <property type="match status" value="1"/>
</dbReference>
<dbReference type="SMART" id="SM01043">
    <property type="entry name" value="BTAD"/>
    <property type="match status" value="1"/>
</dbReference>
<dbReference type="Gene3D" id="1.25.40.10">
    <property type="entry name" value="Tetratricopeptide repeat domain"/>
    <property type="match status" value="1"/>
</dbReference>
<dbReference type="Pfam" id="PF00486">
    <property type="entry name" value="Trans_reg_C"/>
    <property type="match status" value="1"/>
</dbReference>
<dbReference type="Proteomes" id="UP000063699">
    <property type="component" value="Chromosome"/>
</dbReference>
<keyword evidence="8" id="KW-1185">Reference proteome</keyword>
<evidence type="ECO:0000256" key="3">
    <source>
        <dbReference type="ARBA" id="ARBA00023125"/>
    </source>
</evidence>
<dbReference type="Gene3D" id="1.10.10.10">
    <property type="entry name" value="Winged helix-like DNA-binding domain superfamily/Winged helix DNA-binding domain"/>
    <property type="match status" value="1"/>
</dbReference>
<dbReference type="InterPro" id="IPR027417">
    <property type="entry name" value="P-loop_NTPase"/>
</dbReference>
<dbReference type="GO" id="GO:0006355">
    <property type="term" value="P:regulation of DNA-templated transcription"/>
    <property type="evidence" value="ECO:0007669"/>
    <property type="project" value="InterPro"/>
</dbReference>
<dbReference type="PANTHER" id="PTHR35807:SF1">
    <property type="entry name" value="TRANSCRIPTIONAL REGULATOR REDD"/>
    <property type="match status" value="1"/>
</dbReference>
<dbReference type="Pfam" id="PF00931">
    <property type="entry name" value="NB-ARC"/>
    <property type="match status" value="1"/>
</dbReference>
<dbReference type="CDD" id="cd15831">
    <property type="entry name" value="BTAD"/>
    <property type="match status" value="1"/>
</dbReference>
<accession>A0A0N9ICJ8</accession>
<dbReference type="OrthoDB" id="7628974at2"/>
<evidence type="ECO:0000313" key="8">
    <source>
        <dbReference type="Proteomes" id="UP000063699"/>
    </source>
</evidence>
<reference evidence="7 8" key="1">
    <citation type="submission" date="2015-07" db="EMBL/GenBank/DDBJ databases">
        <title>Genome sequencing of Kibdelosporangium phytohabitans.</title>
        <authorList>
            <person name="Qin S."/>
            <person name="Xing K."/>
        </authorList>
    </citation>
    <scope>NUCLEOTIDE SEQUENCE [LARGE SCALE GENOMIC DNA]</scope>
    <source>
        <strain evidence="7 8">KLBMP1111</strain>
    </source>
</reference>
<sequence>MAVNVTDWQRYREAHDEPALPEKLMRFRILGPLQVYTGDRWSAIRAAQPRAVLAVLLARAGHTVSADRLVDEIWGERPPRTAHNTVQGYVMRLRRLLGADANDLLLTKNRGYQVAVAAEELDAAAFKRLLESGQRDLGEGRLHAAAGELAAALALWQGPAFADVPATSIVAAETARLEQYRLTALETRLDTDLALGRHVETVDELHRLTTEHPLRERLRGLLMLALYRCGRRAEALETYSQGRAELVKELGLEPGPELRRLEQDILADDPGLLSIAGTATAASLGTPAQLPADVAGFVGRQTQLHQLDKLLTDRGTATTVLISAIAGTAGVGKTALAVHWAHRVRDRFPDGQLHVDLRGYSTGSPMRPIEALARFLRALGVAADRVPVEVDEAAALYRSLLADRRMIVVLDNAFQPEQVRPLMPGAPGCLVLVTSRSVLAGLVATDGAYELTLDVLTAKESDALLRGLLGTERIEAQPRATADLAELCAHLPLALRIAAAQLLGQPRLAVAGYVDQLRSGDRLDSLRVAGDEQTAVLPAFTQSYSALPDGTRRLFRLLGSVPGPGITAEASAALAGISRQDAGARLATLAAGHLLEERVPGRYGCHDLLRQYAKERSRHEDTESERDSALRALYDWYLHTVDEAAAMLYPEMQRLSLPPERDQPRAAGFDDHTDALAWLDTERANLVAVVTHAAQHQPWPVAGLIAESLRGYFWLRMYTVDWLEVASAGQSIAESTGDPKAVTAALLSLADINFR</sequence>
<dbReference type="AlphaFoldDB" id="A0A0N9ICJ8"/>
<dbReference type="InterPro" id="IPR002182">
    <property type="entry name" value="NB-ARC"/>
</dbReference>
<dbReference type="InterPro" id="IPR016032">
    <property type="entry name" value="Sig_transdc_resp-reg_C-effctor"/>
</dbReference>
<comment type="similarity">
    <text evidence="1">Belongs to the AfsR/DnrI/RedD regulatory family.</text>
</comment>
<dbReference type="KEGG" id="kphy:AOZ06_40625"/>
<dbReference type="PROSITE" id="PS51755">
    <property type="entry name" value="OMPR_PHOB"/>
    <property type="match status" value="1"/>
</dbReference>
<dbReference type="InterPro" id="IPR036388">
    <property type="entry name" value="WH-like_DNA-bd_sf"/>
</dbReference>
<keyword evidence="3 5" id="KW-0238">DNA-binding</keyword>
<evidence type="ECO:0000256" key="4">
    <source>
        <dbReference type="ARBA" id="ARBA00023163"/>
    </source>
</evidence>
<evidence type="ECO:0000256" key="5">
    <source>
        <dbReference type="PROSITE-ProRule" id="PRU01091"/>
    </source>
</evidence>
<dbReference type="PRINTS" id="PR00364">
    <property type="entry name" value="DISEASERSIST"/>
</dbReference>
<dbReference type="SMART" id="SM00862">
    <property type="entry name" value="Trans_reg_C"/>
    <property type="match status" value="1"/>
</dbReference>
<feature type="domain" description="OmpR/PhoB-type" evidence="6">
    <location>
        <begin position="15"/>
        <end position="116"/>
    </location>
</feature>
<dbReference type="GO" id="GO:0043531">
    <property type="term" value="F:ADP binding"/>
    <property type="evidence" value="ECO:0007669"/>
    <property type="project" value="InterPro"/>
</dbReference>
<dbReference type="InterPro" id="IPR005158">
    <property type="entry name" value="BTAD"/>
</dbReference>
<dbReference type="Gene3D" id="3.40.50.300">
    <property type="entry name" value="P-loop containing nucleotide triphosphate hydrolases"/>
    <property type="match status" value="1"/>
</dbReference>
<dbReference type="SUPFAM" id="SSF52540">
    <property type="entry name" value="P-loop containing nucleoside triphosphate hydrolases"/>
    <property type="match status" value="1"/>
</dbReference>
<dbReference type="RefSeq" id="WP_054294228.1">
    <property type="nucleotide sequence ID" value="NZ_CP012752.1"/>
</dbReference>